<accession>A0A2G2VYY0</accession>
<dbReference type="OrthoDB" id="1270874at2759"/>
<name>A0A2G2VYY0_CAPBA</name>
<comment type="caution">
    <text evidence="2">The sequence shown here is derived from an EMBL/GenBank/DDBJ whole genome shotgun (WGS) entry which is preliminary data.</text>
</comment>
<dbReference type="EMBL" id="MLFT02000009">
    <property type="protein sequence ID" value="PHT38197.1"/>
    <property type="molecule type" value="Genomic_DNA"/>
</dbReference>
<protein>
    <recommendedName>
        <fullName evidence="4">MADS-box domain-containing protein</fullName>
    </recommendedName>
</protein>
<proteinExistence type="predicted"/>
<sequence>MASVMFSPYQKEPIVFPNNDETINIFTRFKQLPPLFQSKNMMTIDMFTKKRIAKMEKKLKKLRKENNIKEITILMEDVMKGKDVTIDMNPADVNDMMLIMRQHLKKIHEMMKNKADGDGSTSSASYPILGQVVLRETNSEGPMAPLLSPTGGPIPMVSMMDPLTISGGIDFEGPSAPLFFPDVDVDPMWDLPIMDLPIIPSFSHTEVPQQLHHLEDLLMTPPQMVSHVDPLLVPHYSSFSSEIFSPMVPQLFSSTSQQIELTGDPFFPRIPPTTIDLPVSSLGITSPMCTPVFPQARLEMDPSMSIPIMDPSISVNDNQNYSVGFPQSPT</sequence>
<evidence type="ECO:0000313" key="2">
    <source>
        <dbReference type="EMBL" id="PHT38197.1"/>
    </source>
</evidence>
<organism evidence="2 3">
    <name type="scientific">Capsicum baccatum</name>
    <name type="common">Peruvian pepper</name>
    <dbReference type="NCBI Taxonomy" id="33114"/>
    <lineage>
        <taxon>Eukaryota</taxon>
        <taxon>Viridiplantae</taxon>
        <taxon>Streptophyta</taxon>
        <taxon>Embryophyta</taxon>
        <taxon>Tracheophyta</taxon>
        <taxon>Spermatophyta</taxon>
        <taxon>Magnoliopsida</taxon>
        <taxon>eudicotyledons</taxon>
        <taxon>Gunneridae</taxon>
        <taxon>Pentapetalae</taxon>
        <taxon>asterids</taxon>
        <taxon>lamiids</taxon>
        <taxon>Solanales</taxon>
        <taxon>Solanaceae</taxon>
        <taxon>Solanoideae</taxon>
        <taxon>Capsiceae</taxon>
        <taxon>Capsicum</taxon>
    </lineage>
</organism>
<reference evidence="2 3" key="1">
    <citation type="journal article" date="2017" name="Genome Biol.">
        <title>New reference genome sequences of hot pepper reveal the massive evolution of plant disease-resistance genes by retroduplication.</title>
        <authorList>
            <person name="Kim S."/>
            <person name="Park J."/>
            <person name="Yeom S.I."/>
            <person name="Kim Y.M."/>
            <person name="Seo E."/>
            <person name="Kim K.T."/>
            <person name="Kim M.S."/>
            <person name="Lee J.M."/>
            <person name="Cheong K."/>
            <person name="Shin H.S."/>
            <person name="Kim S.B."/>
            <person name="Han K."/>
            <person name="Lee J."/>
            <person name="Park M."/>
            <person name="Lee H.A."/>
            <person name="Lee H.Y."/>
            <person name="Lee Y."/>
            <person name="Oh S."/>
            <person name="Lee J.H."/>
            <person name="Choi E."/>
            <person name="Choi E."/>
            <person name="Lee S.E."/>
            <person name="Jeon J."/>
            <person name="Kim H."/>
            <person name="Choi G."/>
            <person name="Song H."/>
            <person name="Lee J."/>
            <person name="Lee S.C."/>
            <person name="Kwon J.K."/>
            <person name="Lee H.Y."/>
            <person name="Koo N."/>
            <person name="Hong Y."/>
            <person name="Kim R.W."/>
            <person name="Kang W.H."/>
            <person name="Huh J.H."/>
            <person name="Kang B.C."/>
            <person name="Yang T.J."/>
            <person name="Lee Y.H."/>
            <person name="Bennetzen J.L."/>
            <person name="Choi D."/>
        </authorList>
    </citation>
    <scope>NUCLEOTIDE SEQUENCE [LARGE SCALE GENOMIC DNA]</scope>
    <source>
        <strain evidence="3">cv. PBC81</strain>
    </source>
</reference>
<dbReference type="AlphaFoldDB" id="A0A2G2VYY0"/>
<dbReference type="Proteomes" id="UP000224567">
    <property type="component" value="Unassembled WGS sequence"/>
</dbReference>
<keyword evidence="3" id="KW-1185">Reference proteome</keyword>
<evidence type="ECO:0008006" key="4">
    <source>
        <dbReference type="Google" id="ProtNLM"/>
    </source>
</evidence>
<keyword evidence="1" id="KW-0175">Coiled coil</keyword>
<feature type="coiled-coil region" evidence="1">
    <location>
        <begin position="45"/>
        <end position="72"/>
    </location>
</feature>
<evidence type="ECO:0000256" key="1">
    <source>
        <dbReference type="SAM" id="Coils"/>
    </source>
</evidence>
<evidence type="ECO:0000313" key="3">
    <source>
        <dbReference type="Proteomes" id="UP000224567"/>
    </source>
</evidence>
<reference evidence="3" key="2">
    <citation type="journal article" date="2017" name="J. Anim. Genet.">
        <title>Multiple reference genome sequences of hot pepper reveal the massive evolution of plant disease resistance genes by retroduplication.</title>
        <authorList>
            <person name="Kim S."/>
            <person name="Park J."/>
            <person name="Yeom S.-I."/>
            <person name="Kim Y.-M."/>
            <person name="Seo E."/>
            <person name="Kim K.-T."/>
            <person name="Kim M.-S."/>
            <person name="Lee J.M."/>
            <person name="Cheong K."/>
            <person name="Shin H.-S."/>
            <person name="Kim S.-B."/>
            <person name="Han K."/>
            <person name="Lee J."/>
            <person name="Park M."/>
            <person name="Lee H.-A."/>
            <person name="Lee H.-Y."/>
            <person name="Lee Y."/>
            <person name="Oh S."/>
            <person name="Lee J.H."/>
            <person name="Choi E."/>
            <person name="Choi E."/>
            <person name="Lee S.E."/>
            <person name="Jeon J."/>
            <person name="Kim H."/>
            <person name="Choi G."/>
            <person name="Song H."/>
            <person name="Lee J."/>
            <person name="Lee S.-C."/>
            <person name="Kwon J.-K."/>
            <person name="Lee H.-Y."/>
            <person name="Koo N."/>
            <person name="Hong Y."/>
            <person name="Kim R.W."/>
            <person name="Kang W.-H."/>
            <person name="Huh J.H."/>
            <person name="Kang B.-C."/>
            <person name="Yang T.-J."/>
            <person name="Lee Y.-H."/>
            <person name="Bennetzen J.L."/>
            <person name="Choi D."/>
        </authorList>
    </citation>
    <scope>NUCLEOTIDE SEQUENCE [LARGE SCALE GENOMIC DNA]</scope>
    <source>
        <strain evidence="3">cv. PBC81</strain>
    </source>
</reference>
<dbReference type="STRING" id="33114.A0A2G2VYY0"/>
<gene>
    <name evidence="2" type="ORF">CQW23_21770</name>
</gene>